<dbReference type="Gene3D" id="2.40.128.640">
    <property type="match status" value="1"/>
</dbReference>
<dbReference type="EMBL" id="CP016440">
    <property type="protein sequence ID" value="ANY16998.1"/>
    <property type="molecule type" value="Genomic_DNA"/>
</dbReference>
<accession>A0A0M7HNY5</accession>
<organism evidence="3 4">
    <name type="scientific">Bordetella pseudohinzii</name>
    <dbReference type="NCBI Taxonomy" id="1331258"/>
    <lineage>
        <taxon>Bacteria</taxon>
        <taxon>Pseudomonadati</taxon>
        <taxon>Pseudomonadota</taxon>
        <taxon>Betaproteobacteria</taxon>
        <taxon>Burkholderiales</taxon>
        <taxon>Alcaligenaceae</taxon>
        <taxon>Bordetella</taxon>
    </lineage>
</organism>
<keyword evidence="5" id="KW-1185">Reference proteome</keyword>
<feature type="signal peptide" evidence="1">
    <location>
        <begin position="1"/>
        <end position="18"/>
    </location>
</feature>
<name>A0A0J6C077_9BORD</name>
<evidence type="ECO:0000313" key="4">
    <source>
        <dbReference type="Proteomes" id="UP000053096"/>
    </source>
</evidence>
<dbReference type="Proteomes" id="UP000053096">
    <property type="component" value="Unassembled WGS sequence"/>
</dbReference>
<reference evidence="2 5" key="2">
    <citation type="submission" date="2016-07" db="EMBL/GenBank/DDBJ databases">
        <title>Complete genome sequences of Bordetella pseudohinzii.</title>
        <authorList>
            <person name="Spilker T."/>
            <person name="Darrah R."/>
            <person name="LiPuma J.J."/>
        </authorList>
    </citation>
    <scope>NUCLEOTIDE SEQUENCE [LARGE SCALE GENOMIC DNA]</scope>
    <source>
        <strain evidence="2 5">HI4681</strain>
    </source>
</reference>
<dbReference type="KEGG" id="bpdz:BBN53_14615"/>
<dbReference type="PROSITE" id="PS51257">
    <property type="entry name" value="PROKAR_LIPOPROTEIN"/>
    <property type="match status" value="1"/>
</dbReference>
<evidence type="ECO:0000256" key="1">
    <source>
        <dbReference type="SAM" id="SignalP"/>
    </source>
</evidence>
<gene>
    <name evidence="3" type="primary">nlpE</name>
    <name evidence="2" type="ORF">BBN53_14615</name>
    <name evidence="3" type="ORF">ERS370011_03846</name>
</gene>
<keyword evidence="1" id="KW-0732">Signal</keyword>
<dbReference type="InterPro" id="IPR007298">
    <property type="entry name" value="Cu-R_lipoprotein_NlpE"/>
</dbReference>
<proteinExistence type="predicted"/>
<dbReference type="EMBL" id="CYTV01000016">
    <property type="protein sequence ID" value="CUJ11792.1"/>
    <property type="molecule type" value="Genomic_DNA"/>
</dbReference>
<evidence type="ECO:0000313" key="5">
    <source>
        <dbReference type="Proteomes" id="UP000092950"/>
    </source>
</evidence>
<dbReference type="RefSeq" id="WP_043214721.1">
    <property type="nucleotide sequence ID" value="NZ_CAJGUP010000095.1"/>
</dbReference>
<reference evidence="3 4" key="1">
    <citation type="submission" date="2015-09" db="EMBL/GenBank/DDBJ databases">
        <authorList>
            <person name="Jackson K.R."/>
            <person name="Lunt B.L."/>
            <person name="Fisher J.N.B."/>
            <person name="Gardner A.V."/>
            <person name="Bailey M.E."/>
            <person name="Deus L.M."/>
            <person name="Earl A.S."/>
            <person name="Gibby P.D."/>
            <person name="Hartmann K.A."/>
            <person name="Liu J.E."/>
            <person name="Manci A.M."/>
            <person name="Nielsen D.A."/>
            <person name="Solomon M.B."/>
            <person name="Breakwell D.P."/>
            <person name="Burnett S.H."/>
            <person name="Grose J.H."/>
        </authorList>
    </citation>
    <scope>NUCLEOTIDE SEQUENCE [LARGE SCALE GENOMIC DNA]</scope>
    <source>
        <strain evidence="3 4">2789STDY5608636</strain>
    </source>
</reference>
<evidence type="ECO:0000313" key="3">
    <source>
        <dbReference type="EMBL" id="CUJ11792.1"/>
    </source>
</evidence>
<feature type="chain" id="PRO_5005268417" evidence="1">
    <location>
        <begin position="19"/>
        <end position="137"/>
    </location>
</feature>
<protein>
    <submittedName>
        <fullName evidence="3">Copper homeostasis protein CutF</fullName>
    </submittedName>
</protein>
<sequence length="137" mass="14873">MFKFLPPLAAAILLSACAAPAQKPAAAPDAHTSRQSLDWPGSYAGVLPCADCPGINIKLTLGADGQYELSRQYQDRQARPDIVRGRFQWLPGDGGIQLEGDGSRWRVGENRLFMLDTNGQTITGPLAEHYILKRVAP</sequence>
<dbReference type="Proteomes" id="UP000092950">
    <property type="component" value="Chromosome"/>
</dbReference>
<dbReference type="Pfam" id="PF04170">
    <property type="entry name" value="NlpE"/>
    <property type="match status" value="1"/>
</dbReference>
<dbReference type="OrthoDB" id="5348860at2"/>
<evidence type="ECO:0000313" key="2">
    <source>
        <dbReference type="EMBL" id="ANY16998.1"/>
    </source>
</evidence>
<dbReference type="AlphaFoldDB" id="A0A0J6C077"/>
<accession>A0A0J6C077</accession>